<evidence type="ECO:0000313" key="3">
    <source>
        <dbReference type="Proteomes" id="UP000233551"/>
    </source>
</evidence>
<comment type="caution">
    <text evidence="2">The sequence shown here is derived from an EMBL/GenBank/DDBJ whole genome shotgun (WGS) entry which is preliminary data.</text>
</comment>
<feature type="region of interest" description="Disordered" evidence="1">
    <location>
        <begin position="126"/>
        <end position="158"/>
    </location>
</feature>
<evidence type="ECO:0000313" key="2">
    <source>
        <dbReference type="EMBL" id="PKI58203.1"/>
    </source>
</evidence>
<sequence length="573" mass="62953">MLPYWEYEEFVIHSFQDSLSRSALDWFMSLKAEDIPTWEDLSRRFTNQYRYCAETPPTLLELSTKEMVRGQRFEEYATKWRAQAAKHIPLITPTPVDLLFSPTDPTADELTAVQSLCARLRSALSTQAPGVESPSTGATEPYSAGSTGRRRAKPTPQTIRTTACSSLSYISATPGGQPDSVGIPGPELRPIRSGTIQALRISSGRAGAHSRQLLENPPPFVINYTPEELTVGFTGHVASSAPFVVDIPAREPFSDSKVPWTYEGSVGSIEQQFSVMGMTRSGWVYESPVAKDKGKVPAVEDGATPESSPFSPKKVTEEEAEAFMKVVKASEYKVVEQMAKSPAHISLLTLLLGSEPHREALLRVLTAAQVPKETPPDRIEETIGSIFSNIIPFSSEGWSHSRVLHIVCNCNNYIIDRVMIDNGSALNVCSFIVEEKLITMKGEEDYAIYKETAVPYISVGDDENLPFHSFETISVIRDYRESRPSRADRMIGKLNRGIPVPPLSRFFPGPSHTIGGTLDGASSDSDDTPATPSAVCAVTEEIPSGIHIRVAHENEELDNWTSVPRYSAVIADV</sequence>
<feature type="compositionally biased region" description="Polar residues" evidence="1">
    <location>
        <begin position="126"/>
        <end position="138"/>
    </location>
</feature>
<dbReference type="Proteomes" id="UP000233551">
    <property type="component" value="Unassembled WGS sequence"/>
</dbReference>
<keyword evidence="3" id="KW-1185">Reference proteome</keyword>
<accession>A0A2I0JQL3</accession>
<feature type="region of interest" description="Disordered" evidence="1">
    <location>
        <begin position="295"/>
        <end position="315"/>
    </location>
</feature>
<reference evidence="2 3" key="1">
    <citation type="submission" date="2017-11" db="EMBL/GenBank/DDBJ databases">
        <title>De-novo sequencing of pomegranate (Punica granatum L.) genome.</title>
        <authorList>
            <person name="Akparov Z."/>
            <person name="Amiraslanov A."/>
            <person name="Hajiyeva S."/>
            <person name="Abbasov M."/>
            <person name="Kaur K."/>
            <person name="Hamwieh A."/>
            <person name="Solovyev V."/>
            <person name="Salamov A."/>
            <person name="Braich B."/>
            <person name="Kosarev P."/>
            <person name="Mahmoud A."/>
            <person name="Hajiyev E."/>
            <person name="Babayeva S."/>
            <person name="Izzatullayeva V."/>
            <person name="Mammadov A."/>
            <person name="Mammadov A."/>
            <person name="Sharifova S."/>
            <person name="Ojaghi J."/>
            <person name="Eynullazada K."/>
            <person name="Bayramov B."/>
            <person name="Abdulazimova A."/>
            <person name="Shahmuradov I."/>
        </authorList>
    </citation>
    <scope>NUCLEOTIDE SEQUENCE [LARGE SCALE GENOMIC DNA]</scope>
    <source>
        <strain evidence="3">cv. AG2017</strain>
        <tissue evidence="2">Leaf</tissue>
    </source>
</reference>
<evidence type="ECO:0008006" key="4">
    <source>
        <dbReference type="Google" id="ProtNLM"/>
    </source>
</evidence>
<organism evidence="2 3">
    <name type="scientific">Punica granatum</name>
    <name type="common">Pomegranate</name>
    <dbReference type="NCBI Taxonomy" id="22663"/>
    <lineage>
        <taxon>Eukaryota</taxon>
        <taxon>Viridiplantae</taxon>
        <taxon>Streptophyta</taxon>
        <taxon>Embryophyta</taxon>
        <taxon>Tracheophyta</taxon>
        <taxon>Spermatophyta</taxon>
        <taxon>Magnoliopsida</taxon>
        <taxon>eudicotyledons</taxon>
        <taxon>Gunneridae</taxon>
        <taxon>Pentapetalae</taxon>
        <taxon>rosids</taxon>
        <taxon>malvids</taxon>
        <taxon>Myrtales</taxon>
        <taxon>Lythraceae</taxon>
        <taxon>Punica</taxon>
    </lineage>
</organism>
<name>A0A2I0JQL3_PUNGR</name>
<protein>
    <recommendedName>
        <fullName evidence="4">Retrotransposon gag domain-containing protein</fullName>
    </recommendedName>
</protein>
<dbReference type="AlphaFoldDB" id="A0A2I0JQL3"/>
<dbReference type="PANTHER" id="PTHR32108">
    <property type="entry name" value="DNA-DIRECTED RNA POLYMERASE SUBUNIT ALPHA"/>
    <property type="match status" value="1"/>
</dbReference>
<evidence type="ECO:0000256" key="1">
    <source>
        <dbReference type="SAM" id="MobiDB-lite"/>
    </source>
</evidence>
<gene>
    <name evidence="2" type="ORF">CRG98_021405</name>
</gene>
<dbReference type="EMBL" id="PGOL01001424">
    <property type="protein sequence ID" value="PKI58203.1"/>
    <property type="molecule type" value="Genomic_DNA"/>
</dbReference>
<proteinExistence type="predicted"/>
<dbReference type="PANTHER" id="PTHR32108:SF9">
    <property type="entry name" value="REVERSE TRANSCRIPTASE RNASE H-LIKE DOMAIN-CONTAINING PROTEIN"/>
    <property type="match status" value="1"/>
</dbReference>